<protein>
    <recommendedName>
        <fullName evidence="3">LytR/CpsA/Psr regulator C-terminal domain-containing protein</fullName>
    </recommendedName>
</protein>
<keyword evidence="2" id="KW-0472">Membrane</keyword>
<evidence type="ECO:0000313" key="5">
    <source>
        <dbReference type="EMBL" id="MBA8813866.1"/>
    </source>
</evidence>
<comment type="caution">
    <text evidence="5">The sequence shown here is derived from an EMBL/GenBank/DDBJ whole genome shotgun (WGS) entry which is preliminary data.</text>
</comment>
<evidence type="ECO:0000313" key="7">
    <source>
        <dbReference type="Proteomes" id="UP000522688"/>
    </source>
</evidence>
<proteinExistence type="predicted"/>
<organism evidence="5 7">
    <name type="scientific">Frigoribacterium faeni</name>
    <dbReference type="NCBI Taxonomy" id="145483"/>
    <lineage>
        <taxon>Bacteria</taxon>
        <taxon>Bacillati</taxon>
        <taxon>Actinomycetota</taxon>
        <taxon>Actinomycetes</taxon>
        <taxon>Micrococcales</taxon>
        <taxon>Microbacteriaceae</taxon>
        <taxon>Frigoribacterium</taxon>
    </lineage>
</organism>
<dbReference type="AlphaFoldDB" id="A0A7W3PJD9"/>
<dbReference type="Proteomes" id="UP000522688">
    <property type="component" value="Unassembled WGS sequence"/>
</dbReference>
<keyword evidence="2" id="KW-1133">Transmembrane helix</keyword>
<accession>A0A7W3PJD9</accession>
<evidence type="ECO:0000259" key="3">
    <source>
        <dbReference type="Pfam" id="PF13399"/>
    </source>
</evidence>
<dbReference type="EMBL" id="JACGWW010000002">
    <property type="protein sequence ID" value="MBA8813866.1"/>
    <property type="molecule type" value="Genomic_DNA"/>
</dbReference>
<keyword evidence="2" id="KW-0812">Transmembrane</keyword>
<evidence type="ECO:0000313" key="4">
    <source>
        <dbReference type="EMBL" id="GEK82158.1"/>
    </source>
</evidence>
<dbReference type="InterPro" id="IPR050922">
    <property type="entry name" value="LytR/CpsA/Psr_CW_biosynth"/>
</dbReference>
<keyword evidence="6" id="KW-1185">Reference proteome</keyword>
<dbReference type="InterPro" id="IPR027381">
    <property type="entry name" value="LytR/CpsA/Psr_C"/>
</dbReference>
<dbReference type="Gene3D" id="3.30.70.2390">
    <property type="match status" value="1"/>
</dbReference>
<gene>
    <name evidence="5" type="ORF">FB463_002115</name>
    <name evidence="4" type="ORF">FFA01_04670</name>
</gene>
<name>A0A7W3PJD9_9MICO</name>
<evidence type="ECO:0000313" key="6">
    <source>
        <dbReference type="Proteomes" id="UP000321154"/>
    </source>
</evidence>
<dbReference type="Proteomes" id="UP000321154">
    <property type="component" value="Unassembled WGS sequence"/>
</dbReference>
<dbReference type="OrthoDB" id="5125199at2"/>
<dbReference type="Pfam" id="PF13399">
    <property type="entry name" value="LytR_C"/>
    <property type="match status" value="1"/>
</dbReference>
<feature type="region of interest" description="Disordered" evidence="1">
    <location>
        <begin position="66"/>
        <end position="99"/>
    </location>
</feature>
<reference evidence="5 7" key="2">
    <citation type="submission" date="2020-07" db="EMBL/GenBank/DDBJ databases">
        <title>Sequencing the genomes of 1000 actinobacteria strains.</title>
        <authorList>
            <person name="Klenk H.-P."/>
        </authorList>
    </citation>
    <scope>NUCLEOTIDE SEQUENCE [LARGE SCALE GENOMIC DNA]</scope>
    <source>
        <strain evidence="5 7">DSM 10309</strain>
    </source>
</reference>
<dbReference type="EMBL" id="BJUV01000003">
    <property type="protein sequence ID" value="GEK82158.1"/>
    <property type="molecule type" value="Genomic_DNA"/>
</dbReference>
<feature type="compositionally biased region" description="Polar residues" evidence="1">
    <location>
        <begin position="66"/>
        <end position="77"/>
    </location>
</feature>
<dbReference type="PANTHER" id="PTHR33392">
    <property type="entry name" value="POLYISOPRENYL-TEICHOIC ACID--PEPTIDOGLYCAN TEICHOIC ACID TRANSFERASE TAGU"/>
    <property type="match status" value="1"/>
</dbReference>
<feature type="domain" description="LytR/CpsA/Psr regulator C-terminal" evidence="3">
    <location>
        <begin position="105"/>
        <end position="192"/>
    </location>
</feature>
<dbReference type="RefSeq" id="WP_146852583.1">
    <property type="nucleotide sequence ID" value="NZ_BAAAHR010000003.1"/>
</dbReference>
<evidence type="ECO:0000256" key="2">
    <source>
        <dbReference type="SAM" id="Phobius"/>
    </source>
</evidence>
<feature type="transmembrane region" description="Helical" evidence="2">
    <location>
        <begin position="32"/>
        <end position="56"/>
    </location>
</feature>
<dbReference type="PANTHER" id="PTHR33392:SF6">
    <property type="entry name" value="POLYISOPRENYL-TEICHOIC ACID--PEPTIDOGLYCAN TEICHOIC ACID TRANSFERASE TAGU"/>
    <property type="match status" value="1"/>
</dbReference>
<evidence type="ECO:0000256" key="1">
    <source>
        <dbReference type="SAM" id="MobiDB-lite"/>
    </source>
</evidence>
<reference evidence="4 6" key="1">
    <citation type="submission" date="2019-07" db="EMBL/GenBank/DDBJ databases">
        <title>Whole genome shotgun sequence of Frigoribacterium faeni NBRC 103066.</title>
        <authorList>
            <person name="Hosoyama A."/>
            <person name="Uohara A."/>
            <person name="Ohji S."/>
            <person name="Ichikawa N."/>
        </authorList>
    </citation>
    <scope>NUCLEOTIDE SEQUENCE [LARGE SCALE GENOMIC DNA]</scope>
    <source>
        <strain evidence="4 6">NBRC 103066</strain>
    </source>
</reference>
<sequence length="194" mass="19476">MPTFPRDRFDDLPHDLERVGAHRSRPRRGRGWVVFAWAALATGLLVGGGVVALAVLNDSFQFTNPSQATSAEASGGTTDAAGETPESTPADTVAPVTDPTQVDPSVTIAVLNGTSTAGLAGAATTELTTAGWTVATQGNAGDTSAPTSTVYYADPADEGVALGLAQALGISATSASAAFPNASVTVVLGTDYTP</sequence>